<comment type="similarity">
    <text evidence="1">Belongs to the SEC6 family.</text>
</comment>
<name>A0A7J6B5B3_AMEME</name>
<keyword evidence="4" id="KW-1185">Reference proteome</keyword>
<organism evidence="3 4">
    <name type="scientific">Ameiurus melas</name>
    <name type="common">Black bullhead</name>
    <name type="synonym">Silurus melas</name>
    <dbReference type="NCBI Taxonomy" id="219545"/>
    <lineage>
        <taxon>Eukaryota</taxon>
        <taxon>Metazoa</taxon>
        <taxon>Chordata</taxon>
        <taxon>Craniata</taxon>
        <taxon>Vertebrata</taxon>
        <taxon>Euteleostomi</taxon>
        <taxon>Actinopterygii</taxon>
        <taxon>Neopterygii</taxon>
        <taxon>Teleostei</taxon>
        <taxon>Ostariophysi</taxon>
        <taxon>Siluriformes</taxon>
        <taxon>Ictaluridae</taxon>
        <taxon>Ameiurus</taxon>
    </lineage>
</organism>
<dbReference type="GO" id="GO:0006887">
    <property type="term" value="P:exocytosis"/>
    <property type="evidence" value="ECO:0007669"/>
    <property type="project" value="InterPro"/>
</dbReference>
<evidence type="ECO:0000256" key="1">
    <source>
        <dbReference type="ARBA" id="ARBA00009447"/>
    </source>
</evidence>
<reference evidence="3 4" key="1">
    <citation type="submission" date="2020-02" db="EMBL/GenBank/DDBJ databases">
        <title>A chromosome-scale genome assembly of the black bullhead catfish (Ameiurus melas).</title>
        <authorList>
            <person name="Wen M."/>
            <person name="Zham M."/>
            <person name="Cabau C."/>
            <person name="Klopp C."/>
            <person name="Donnadieu C."/>
            <person name="Roques C."/>
            <person name="Bouchez O."/>
            <person name="Lampietro C."/>
            <person name="Jouanno E."/>
            <person name="Herpin A."/>
            <person name="Louis A."/>
            <person name="Berthelot C."/>
            <person name="Parey E."/>
            <person name="Roest-Crollius H."/>
            <person name="Braasch I."/>
            <person name="Postlethwait J."/>
            <person name="Robinson-Rechavi M."/>
            <person name="Echchiki A."/>
            <person name="Begum T."/>
            <person name="Montfort J."/>
            <person name="Schartl M."/>
            <person name="Bobe J."/>
            <person name="Guiguen Y."/>
        </authorList>
    </citation>
    <scope>NUCLEOTIDE SEQUENCE [LARGE SCALE GENOMIC DNA]</scope>
    <source>
        <strain evidence="3">M_S1</strain>
        <tissue evidence="3">Blood</tissue>
    </source>
</reference>
<dbReference type="InterPro" id="IPR010326">
    <property type="entry name" value="EXOC3/Sec6"/>
</dbReference>
<proteinExistence type="inferred from homology"/>
<dbReference type="PANTHER" id="PTHR21292">
    <property type="entry name" value="EXOCYST COMPLEX COMPONENT SEC6-RELATED"/>
    <property type="match status" value="1"/>
</dbReference>
<comment type="caution">
    <text evidence="3">The sequence shown here is derived from an EMBL/GenBank/DDBJ whole genome shotgun (WGS) entry which is preliminary data.</text>
</comment>
<evidence type="ECO:0000313" key="3">
    <source>
        <dbReference type="EMBL" id="KAF4090303.1"/>
    </source>
</evidence>
<dbReference type="Pfam" id="PF06046">
    <property type="entry name" value="Sec6"/>
    <property type="match status" value="1"/>
</dbReference>
<gene>
    <name evidence="3" type="ORF">AMELA_G00050300</name>
</gene>
<dbReference type="EMBL" id="JAAGNN010000004">
    <property type="protein sequence ID" value="KAF4090303.1"/>
    <property type="molecule type" value="Genomic_DNA"/>
</dbReference>
<evidence type="ECO:0000256" key="2">
    <source>
        <dbReference type="SAM" id="MobiDB-lite"/>
    </source>
</evidence>
<dbReference type="GO" id="GO:0051601">
    <property type="term" value="P:exocyst localization"/>
    <property type="evidence" value="ECO:0007669"/>
    <property type="project" value="TreeGrafter"/>
</dbReference>
<evidence type="ECO:0008006" key="5">
    <source>
        <dbReference type="Google" id="ProtNLM"/>
    </source>
</evidence>
<dbReference type="AlphaFoldDB" id="A0A7J6B5B3"/>
<dbReference type="Proteomes" id="UP000593565">
    <property type="component" value="Unassembled WGS sequence"/>
</dbReference>
<feature type="compositionally biased region" description="Low complexity" evidence="2">
    <location>
        <begin position="35"/>
        <end position="45"/>
    </location>
</feature>
<dbReference type="GO" id="GO:0000145">
    <property type="term" value="C:exocyst"/>
    <property type="evidence" value="ECO:0007669"/>
    <property type="project" value="InterPro"/>
</dbReference>
<sequence>MITCLWLEAWQIIESFRLPLALKNKEPSNKIEKTNSGNDSGNSSDALVQSPASPKEQLTKQESKSYILSEIPPVPLSVMEINNLIKNNILEDAYLNVLSLREEVQCEQEALKKGEKAFPLELLNKEKDVSLLENNLRDKLTEIVRQSSAQPSCNKELLVQVAIIIQEEEKREGDAEQMGVWRDTWRAAIERGVKETLNKIHLDSYEENTSWLAVHLGQVGKVIVEQLEKVKAELTSSYPPSFNVFETYVSIFHKVVVEHLKGLLGKVTELKDYYALLDFILNRYHSEKIMGSNSLQPELKEELKTLKLDEDFLDQIKNAYCNRLQADVRSSLDNIIKMEHDEMWKDKNKPQINEELYLSHIHTDILMYISGPIQASSLLDEKLEHKVMCCCLHELKEFPKRFESAFVQWNKTLLDPSLWAEYHITYINSFRDLKEQTERYRQKCPNQVEQLDKEINGLVKMLSQALLDNFQTDTKPLLKMMMTKKWLSSDEDFQQLHKRIETLSQQCKHMSPQHVQEFVSDVHYFVVREYICQLMKNNYSCKNRKNEKAAAKIEAQWRELCELFQEMNSVQHWLYPVGEHLQKIIGEKKSEIKNYLQPLVDDYPDFSQKHLSAVLYFRGVIRGRQRQMILQTLSDLKQHASNAGSTQHALFNEMEAAVNTNCLVNMACYVH</sequence>
<protein>
    <recommendedName>
        <fullName evidence="5">Exocyst complex component Sec6</fullName>
    </recommendedName>
</protein>
<feature type="region of interest" description="Disordered" evidence="2">
    <location>
        <begin position="29"/>
        <end position="61"/>
    </location>
</feature>
<evidence type="ECO:0000313" key="4">
    <source>
        <dbReference type="Proteomes" id="UP000593565"/>
    </source>
</evidence>
<dbReference type="GO" id="GO:0000149">
    <property type="term" value="F:SNARE binding"/>
    <property type="evidence" value="ECO:0007669"/>
    <property type="project" value="TreeGrafter"/>
</dbReference>
<dbReference type="InterPro" id="IPR042532">
    <property type="entry name" value="EXOC3/Sec6_C"/>
</dbReference>
<accession>A0A7J6B5B3</accession>
<dbReference type="Gene3D" id="1.10.357.70">
    <property type="entry name" value="Exocyst complex component Sec6, C-terminal domain"/>
    <property type="match status" value="1"/>
</dbReference>
<dbReference type="PANTHER" id="PTHR21292:SF7">
    <property type="entry name" value="EXOCYST COMPLEX COMPONENT 3-LIKE 2"/>
    <property type="match status" value="1"/>
</dbReference>